<dbReference type="Proteomes" id="UP000831701">
    <property type="component" value="Chromosome 1"/>
</dbReference>
<comment type="caution">
    <text evidence="1">The sequence shown here is derived from an EMBL/GenBank/DDBJ whole genome shotgun (WGS) entry which is preliminary data.</text>
</comment>
<gene>
    <name evidence="1" type="ORF">L3Q82_000041</name>
</gene>
<evidence type="ECO:0000313" key="2">
    <source>
        <dbReference type="Proteomes" id="UP000831701"/>
    </source>
</evidence>
<dbReference type="EMBL" id="CM041531">
    <property type="protein sequence ID" value="KAI3377019.1"/>
    <property type="molecule type" value="Genomic_DNA"/>
</dbReference>
<accession>A0ACB8XB98</accession>
<keyword evidence="2" id="KW-1185">Reference proteome</keyword>
<protein>
    <submittedName>
        <fullName evidence="1">Uncharacterized protein</fullName>
    </submittedName>
</protein>
<evidence type="ECO:0000313" key="1">
    <source>
        <dbReference type="EMBL" id="KAI3377019.1"/>
    </source>
</evidence>
<name>A0ACB8XB98_9TELE</name>
<organism evidence="1 2">
    <name type="scientific">Scortum barcoo</name>
    <name type="common">barcoo grunter</name>
    <dbReference type="NCBI Taxonomy" id="214431"/>
    <lineage>
        <taxon>Eukaryota</taxon>
        <taxon>Metazoa</taxon>
        <taxon>Chordata</taxon>
        <taxon>Craniata</taxon>
        <taxon>Vertebrata</taxon>
        <taxon>Euteleostomi</taxon>
        <taxon>Actinopterygii</taxon>
        <taxon>Neopterygii</taxon>
        <taxon>Teleostei</taxon>
        <taxon>Neoteleostei</taxon>
        <taxon>Acanthomorphata</taxon>
        <taxon>Eupercaria</taxon>
        <taxon>Centrarchiformes</taxon>
        <taxon>Terapontoidei</taxon>
        <taxon>Terapontidae</taxon>
        <taxon>Scortum</taxon>
    </lineage>
</organism>
<proteinExistence type="predicted"/>
<sequence>MLTRHHTDPIIYTVDKCRLDGRKKTSKRREKSLERPSKRRRTSHSPSEGCSRMLRGFSSEHAGTSAAVYTGPPDSAALGGTPELSRPFSEPVLGTGETKTRSKRKSTSDEEEERPRKRSRGSNSAEDRIQTISGSSSEEEAGTSIFNIASMKNTQRKTKEPRKRSRKTPSPNEDPSQQATIEASSSEQPSASSSSNTPVPGSRAAFDATYEEGEVLGQGGFATVFAGYRKEDNLPVAIKHIPHYAVERRSMVSLVLSPLFTLGIKLVNGKLRMVPLEVALMLKIQMEGDSAAVTLLDWYDLSLEVILVLERPVPCVDLVDYANSRMSPLPEHEAKIITKQLVDALIEIHARGVFHRDIKLDNILIETGSDVPRVRLIDFGCGTIFSDRVYFKEPGTYEYASPEWFQVGEYTAVPTTVWQLGVVLYGMLHRRLAFRDSDAIVNENPPISDSLSFGWPCIHHHGSTGQTNLLPVSSHSITLVQPAASSARPAFMKTHGRIISCLPSLNRHLTVVEGFVCPNDPRSYVVGGITPLVGSPMANRS</sequence>
<reference evidence="1" key="1">
    <citation type="submission" date="2022-04" db="EMBL/GenBank/DDBJ databases">
        <title>Jade perch genome.</title>
        <authorList>
            <person name="Chao B."/>
        </authorList>
    </citation>
    <scope>NUCLEOTIDE SEQUENCE</scope>
    <source>
        <strain evidence="1">CB-2022</strain>
    </source>
</reference>